<gene>
    <name evidence="1" type="ORF">CIK84_09085</name>
</gene>
<dbReference type="Proteomes" id="UP000235739">
    <property type="component" value="Unassembled WGS sequence"/>
</dbReference>
<sequence>MTHKKPPAKNLLILGLYGYLLSTMGLTMSARKQLTKKLAHSYHRAPVMLVKLIATSKMKLK</sequence>
<evidence type="ECO:0000313" key="2">
    <source>
        <dbReference type="Proteomes" id="UP000235739"/>
    </source>
</evidence>
<name>A0A2N7S6B2_9MICC</name>
<proteinExistence type="predicted"/>
<dbReference type="EMBL" id="PNQX01000001">
    <property type="protein sequence ID" value="PMQ21664.1"/>
    <property type="molecule type" value="Genomic_DNA"/>
</dbReference>
<reference evidence="1 2" key="1">
    <citation type="journal article" date="2017" name="Elife">
        <title>Extensive horizontal gene transfer in cheese-associated bacteria.</title>
        <authorList>
            <person name="Bonham K.S."/>
            <person name="Wolfe B.E."/>
            <person name="Dutton R.J."/>
        </authorList>
    </citation>
    <scope>NUCLEOTIDE SEQUENCE [LARGE SCALE GENOMIC DNA]</scope>
    <source>
        <strain evidence="1 2">JB182</strain>
    </source>
</reference>
<accession>A0A2N7S6B2</accession>
<evidence type="ECO:0000313" key="1">
    <source>
        <dbReference type="EMBL" id="PMQ21664.1"/>
    </source>
</evidence>
<protein>
    <submittedName>
        <fullName evidence="1">Uncharacterized protein</fullName>
    </submittedName>
</protein>
<comment type="caution">
    <text evidence="1">The sequence shown here is derived from an EMBL/GenBank/DDBJ whole genome shotgun (WGS) entry which is preliminary data.</text>
</comment>
<organism evidence="1 2">
    <name type="scientific">Glutamicibacter arilaitensis</name>
    <dbReference type="NCBI Taxonomy" id="256701"/>
    <lineage>
        <taxon>Bacteria</taxon>
        <taxon>Bacillati</taxon>
        <taxon>Actinomycetota</taxon>
        <taxon>Actinomycetes</taxon>
        <taxon>Micrococcales</taxon>
        <taxon>Micrococcaceae</taxon>
        <taxon>Glutamicibacter</taxon>
    </lineage>
</organism>
<dbReference type="AlphaFoldDB" id="A0A2N7S6B2"/>